<keyword evidence="11" id="KW-0520">NAD</keyword>
<evidence type="ECO:0000256" key="4">
    <source>
        <dbReference type="ARBA" id="ARBA00011738"/>
    </source>
</evidence>
<comment type="cofactor">
    <cofactor evidence="1">
        <name>Mn(2+)</name>
        <dbReference type="ChEBI" id="CHEBI:29035"/>
    </cofactor>
</comment>
<dbReference type="GO" id="GO:0003862">
    <property type="term" value="F:3-isopropylmalate dehydrogenase activity"/>
    <property type="evidence" value="ECO:0007669"/>
    <property type="project" value="UniProtKB-EC"/>
</dbReference>
<keyword evidence="9" id="KW-0460">Magnesium</keyword>
<evidence type="ECO:0000256" key="2">
    <source>
        <dbReference type="ARBA" id="ARBA00001946"/>
    </source>
</evidence>
<evidence type="ECO:0000313" key="16">
    <source>
        <dbReference type="EMBL" id="QCX00212.1"/>
    </source>
</evidence>
<dbReference type="SMART" id="SM01329">
    <property type="entry name" value="Iso_dh"/>
    <property type="match status" value="1"/>
</dbReference>
<evidence type="ECO:0000256" key="10">
    <source>
        <dbReference type="ARBA" id="ARBA00023002"/>
    </source>
</evidence>
<feature type="domain" description="Isopropylmalate dehydrogenase-like" evidence="15">
    <location>
        <begin position="4"/>
        <end position="345"/>
    </location>
</feature>
<evidence type="ECO:0000256" key="3">
    <source>
        <dbReference type="ARBA" id="ARBA00008319"/>
    </source>
</evidence>
<organism evidence="16 17">
    <name type="scientific">Aggregatimonas sangjinii</name>
    <dbReference type="NCBI Taxonomy" id="2583587"/>
    <lineage>
        <taxon>Bacteria</taxon>
        <taxon>Pseudomonadati</taxon>
        <taxon>Bacteroidota</taxon>
        <taxon>Flavobacteriia</taxon>
        <taxon>Flavobacteriales</taxon>
        <taxon>Flavobacteriaceae</taxon>
        <taxon>Aggregatimonas</taxon>
    </lineage>
</organism>
<gene>
    <name evidence="16" type="ORF">FGM00_08850</name>
</gene>
<dbReference type="PANTHER" id="PTHR42979">
    <property type="entry name" value="3-ISOPROPYLMALATE DEHYDROGENASE"/>
    <property type="match status" value="1"/>
</dbReference>
<comment type="subunit">
    <text evidence="4">Homodimer.</text>
</comment>
<dbReference type="Gene3D" id="3.40.718.10">
    <property type="entry name" value="Isopropylmalate Dehydrogenase"/>
    <property type="match status" value="1"/>
</dbReference>
<protein>
    <recommendedName>
        <fullName evidence="5">3-isopropylmalate dehydrogenase</fullName>
        <ecNumber evidence="5">1.1.1.85</ecNumber>
    </recommendedName>
    <alternativeName>
        <fullName evidence="14">3-IPM-DH</fullName>
    </alternativeName>
</protein>
<keyword evidence="10" id="KW-0560">Oxidoreductase</keyword>
<evidence type="ECO:0000256" key="1">
    <source>
        <dbReference type="ARBA" id="ARBA00001936"/>
    </source>
</evidence>
<evidence type="ECO:0000256" key="11">
    <source>
        <dbReference type="ARBA" id="ARBA00023027"/>
    </source>
</evidence>
<dbReference type="Pfam" id="PF00180">
    <property type="entry name" value="Iso_dh"/>
    <property type="match status" value="1"/>
</dbReference>
<evidence type="ECO:0000313" key="17">
    <source>
        <dbReference type="Proteomes" id="UP000310017"/>
    </source>
</evidence>
<dbReference type="GO" id="GO:0009098">
    <property type="term" value="P:L-leucine biosynthetic process"/>
    <property type="evidence" value="ECO:0007669"/>
    <property type="project" value="UniProtKB-KW"/>
</dbReference>
<reference evidence="16 17" key="1">
    <citation type="submission" date="2019-05" db="EMBL/GenBank/DDBJ databases">
        <title>Genome sequencing of F202Z8.</title>
        <authorList>
            <person name="Kwon Y.M."/>
        </authorList>
    </citation>
    <scope>NUCLEOTIDE SEQUENCE [LARGE SCALE GENOMIC DNA]</scope>
    <source>
        <strain evidence="16 17">F202Z8</strain>
    </source>
</reference>
<accession>A0A5B7SPU4</accession>
<dbReference type="InterPro" id="IPR024084">
    <property type="entry name" value="IsoPropMal-DH-like_dom"/>
</dbReference>
<evidence type="ECO:0000259" key="15">
    <source>
        <dbReference type="SMART" id="SM01329"/>
    </source>
</evidence>
<keyword evidence="8" id="KW-0479">Metal-binding</keyword>
<evidence type="ECO:0000256" key="12">
    <source>
        <dbReference type="ARBA" id="ARBA00023211"/>
    </source>
</evidence>
<evidence type="ECO:0000256" key="6">
    <source>
        <dbReference type="ARBA" id="ARBA00022430"/>
    </source>
</evidence>
<dbReference type="KEGG" id="asag:FGM00_08850"/>
<name>A0A5B7SPU4_9FLAO</name>
<dbReference type="GO" id="GO:0046872">
    <property type="term" value="F:metal ion binding"/>
    <property type="evidence" value="ECO:0007669"/>
    <property type="project" value="UniProtKB-KW"/>
</dbReference>
<dbReference type="FunFam" id="3.40.718.10:FF:000006">
    <property type="entry name" value="3-isopropylmalate dehydrogenase"/>
    <property type="match status" value="1"/>
</dbReference>
<evidence type="ECO:0000256" key="5">
    <source>
        <dbReference type="ARBA" id="ARBA00013101"/>
    </source>
</evidence>
<keyword evidence="6" id="KW-0432">Leucine biosynthesis</keyword>
<dbReference type="AlphaFoldDB" id="A0A5B7SPU4"/>
<dbReference type="RefSeq" id="WP_138852558.1">
    <property type="nucleotide sequence ID" value="NZ_CP040710.1"/>
</dbReference>
<evidence type="ECO:0000256" key="13">
    <source>
        <dbReference type="ARBA" id="ARBA00023304"/>
    </source>
</evidence>
<comment type="similarity">
    <text evidence="3">Belongs to the isocitrate and isopropylmalate dehydrogenases family. LeuB type 1 subfamily.</text>
</comment>
<evidence type="ECO:0000256" key="9">
    <source>
        <dbReference type="ARBA" id="ARBA00022842"/>
    </source>
</evidence>
<dbReference type="EC" id="1.1.1.85" evidence="5"/>
<keyword evidence="17" id="KW-1185">Reference proteome</keyword>
<dbReference type="InterPro" id="IPR004429">
    <property type="entry name" value="Isopropylmalate_DH"/>
</dbReference>
<comment type="cofactor">
    <cofactor evidence="2">
        <name>Mg(2+)</name>
        <dbReference type="ChEBI" id="CHEBI:18420"/>
    </cofactor>
</comment>
<keyword evidence="12" id="KW-0464">Manganese</keyword>
<dbReference type="GO" id="GO:0005829">
    <property type="term" value="C:cytosol"/>
    <property type="evidence" value="ECO:0007669"/>
    <property type="project" value="TreeGrafter"/>
</dbReference>
<evidence type="ECO:0000256" key="14">
    <source>
        <dbReference type="ARBA" id="ARBA00033138"/>
    </source>
</evidence>
<keyword evidence="7" id="KW-0028">Amino-acid biosynthesis</keyword>
<evidence type="ECO:0000256" key="8">
    <source>
        <dbReference type="ARBA" id="ARBA00022723"/>
    </source>
</evidence>
<dbReference type="Proteomes" id="UP000310017">
    <property type="component" value="Chromosome"/>
</dbReference>
<keyword evidence="13" id="KW-0100">Branched-chain amino acid biosynthesis</keyword>
<evidence type="ECO:0000256" key="7">
    <source>
        <dbReference type="ARBA" id="ARBA00022605"/>
    </source>
</evidence>
<sequence>MKLRIAILGGDGVGPEVMAQAVKCLKAIGETFNHDFRFTNALIGNTAIRETGNSLPLKTLEVCANSDAILLGALEKTAEDSRDDNDAQPQESLGRLRKELGLFANIRPVKLFPGITANSPFSKNLADKVDFHIYREQLGGLYNGEGHLKESGSATDSCTYTEKEISRIAHLAFKAAKRRRKKVTLVDKANILDTSKLWRTVVTEIAGSYPEVNLECLEIDNAVVKLTLDPSNFDIILADAMFGDVISGQGSILLGAQGLLPSASLGEYHCMFKPTHGAFSKEKGKNSINPIASIFCVIMLLEKFGLKEEANAVFASVRKAFKKKVVVPDVLGSRKYGTDYVGDFIADNITDSDSNLNINDENIGLGKSTII</sequence>
<proteinExistence type="inferred from homology"/>
<dbReference type="OrthoDB" id="9806254at2"/>
<dbReference type="SUPFAM" id="SSF53659">
    <property type="entry name" value="Isocitrate/Isopropylmalate dehydrogenase-like"/>
    <property type="match status" value="1"/>
</dbReference>
<dbReference type="EMBL" id="CP040710">
    <property type="protein sequence ID" value="QCX00212.1"/>
    <property type="molecule type" value="Genomic_DNA"/>
</dbReference>
<dbReference type="PANTHER" id="PTHR42979:SF1">
    <property type="entry name" value="3-ISOPROPYLMALATE DEHYDROGENASE"/>
    <property type="match status" value="1"/>
</dbReference>